<dbReference type="Gene3D" id="1.25.40.420">
    <property type="match status" value="1"/>
</dbReference>
<dbReference type="PANTHER" id="PTHR26379">
    <property type="entry name" value="BTB/POZ AND MATH DOMAIN-CONTAINING PROTEIN 1"/>
    <property type="match status" value="1"/>
</dbReference>
<proteinExistence type="inferred from homology"/>
<accession>M8BIZ5</accession>
<dbReference type="EnsemblPlants" id="EMT21713">
    <property type="protein sequence ID" value="EMT21713"/>
    <property type="gene ID" value="F775_18833"/>
</dbReference>
<dbReference type="SUPFAM" id="SSF49599">
    <property type="entry name" value="TRAF domain-like"/>
    <property type="match status" value="1"/>
</dbReference>
<comment type="similarity">
    <text evidence="2">Belongs to the Tdpoz family.</text>
</comment>
<dbReference type="GO" id="GO:0016567">
    <property type="term" value="P:protein ubiquitination"/>
    <property type="evidence" value="ECO:0007669"/>
    <property type="project" value="InterPro"/>
</dbReference>
<dbReference type="InterPro" id="IPR011333">
    <property type="entry name" value="SKP1/BTB/POZ_sf"/>
</dbReference>
<dbReference type="Pfam" id="PF22486">
    <property type="entry name" value="MATH_2"/>
    <property type="match status" value="1"/>
</dbReference>
<dbReference type="InterPro" id="IPR045005">
    <property type="entry name" value="BPM1-6"/>
</dbReference>
<dbReference type="SMART" id="SM00225">
    <property type="entry name" value="BTB"/>
    <property type="match status" value="1"/>
</dbReference>
<dbReference type="InterPro" id="IPR056423">
    <property type="entry name" value="BACK_BPM_SPOP"/>
</dbReference>
<dbReference type="PANTHER" id="PTHR26379:SF522">
    <property type="entry name" value="(BREAD WHEAT) HYPOTHETICAL PROTEIN"/>
    <property type="match status" value="1"/>
</dbReference>
<dbReference type="Gene3D" id="2.60.210.10">
    <property type="entry name" value="Apoptosis, Tumor Necrosis Factor Receptor Associated Protein 2, Chain A"/>
    <property type="match status" value="1"/>
</dbReference>
<dbReference type="Pfam" id="PF00651">
    <property type="entry name" value="BTB"/>
    <property type="match status" value="1"/>
</dbReference>
<evidence type="ECO:0000313" key="3">
    <source>
        <dbReference type="EnsemblPlants" id="EMT21713"/>
    </source>
</evidence>
<dbReference type="InterPro" id="IPR000210">
    <property type="entry name" value="BTB/POZ_dom"/>
</dbReference>
<dbReference type="SUPFAM" id="SSF54695">
    <property type="entry name" value="POZ domain"/>
    <property type="match status" value="1"/>
</dbReference>
<dbReference type="PROSITE" id="PS50144">
    <property type="entry name" value="MATH"/>
    <property type="match status" value="1"/>
</dbReference>
<sequence>MSFAGVSLVGGGKAIGHAINVVAASGYHLLVDNAYSRTEATTPTGTVIVSLPFMVGGRRWDIRYYPNGQTLEDADYVSVYLRLLDKDVAETKVPASCIQHHISDLLQYEEGADVTFKVGDDTFVAHRCVLAAPSAVFRAELFGPMKEGTIGGVIHIEDMEANVFKALLSFIYTDSLPKMAIDTLEDEREDQEVLWLQHMLEAADRYDLPRLKVLCEEKLCQHIDVGSVTTILTLAEQHNCSGLKEVCFEFVKTPANLKKIVAVDGLEDITRTCPSLLKKLIAKLVGL</sequence>
<dbReference type="InterPro" id="IPR002083">
    <property type="entry name" value="MATH/TRAF_dom"/>
</dbReference>
<dbReference type="CDD" id="cd18280">
    <property type="entry name" value="BTB_POZ_BPM_plant"/>
    <property type="match status" value="1"/>
</dbReference>
<evidence type="ECO:0000256" key="1">
    <source>
        <dbReference type="ARBA" id="ARBA00004906"/>
    </source>
</evidence>
<dbReference type="InterPro" id="IPR008974">
    <property type="entry name" value="TRAF-like"/>
</dbReference>
<evidence type="ECO:0000256" key="2">
    <source>
        <dbReference type="ARBA" id="ARBA00010846"/>
    </source>
</evidence>
<protein>
    <submittedName>
        <fullName evidence="3">Speckle-type POZ protein-like protein</fullName>
    </submittedName>
</protein>
<dbReference type="PROSITE" id="PS50097">
    <property type="entry name" value="BTB"/>
    <property type="match status" value="1"/>
</dbReference>
<comment type="pathway">
    <text evidence="1">Protein modification; protein ubiquitination.</text>
</comment>
<name>M8BIZ5_AEGTA</name>
<dbReference type="Gene3D" id="3.30.710.10">
    <property type="entry name" value="Potassium Channel Kv1.1, Chain A"/>
    <property type="match status" value="1"/>
</dbReference>
<dbReference type="CDD" id="cd00121">
    <property type="entry name" value="MATH"/>
    <property type="match status" value="1"/>
</dbReference>
<dbReference type="AlphaFoldDB" id="M8BIZ5"/>
<reference evidence="3" key="1">
    <citation type="submission" date="2015-06" db="UniProtKB">
        <authorList>
            <consortium name="EnsemblPlants"/>
        </authorList>
    </citation>
    <scope>IDENTIFICATION</scope>
</reference>
<organism evidence="3">
    <name type="scientific">Aegilops tauschii</name>
    <name type="common">Tausch's goatgrass</name>
    <name type="synonym">Aegilops squarrosa</name>
    <dbReference type="NCBI Taxonomy" id="37682"/>
    <lineage>
        <taxon>Eukaryota</taxon>
        <taxon>Viridiplantae</taxon>
        <taxon>Streptophyta</taxon>
        <taxon>Embryophyta</taxon>
        <taxon>Tracheophyta</taxon>
        <taxon>Spermatophyta</taxon>
        <taxon>Magnoliopsida</taxon>
        <taxon>Liliopsida</taxon>
        <taxon>Poales</taxon>
        <taxon>Poaceae</taxon>
        <taxon>BOP clade</taxon>
        <taxon>Pooideae</taxon>
        <taxon>Triticodae</taxon>
        <taxon>Triticeae</taxon>
        <taxon>Triticinae</taxon>
        <taxon>Aegilops</taxon>
    </lineage>
</organism>
<dbReference type="Pfam" id="PF24570">
    <property type="entry name" value="BACK_BPM_SPOP"/>
    <property type="match status" value="1"/>
</dbReference>